<sequence length="40" mass="4591">MIQSRHMISSACPECTAQSWQWQDPEAEGYLPDYGRTGYP</sequence>
<comment type="caution">
    <text evidence="1">The sequence shown here is derived from an EMBL/GenBank/DDBJ whole genome shotgun (WGS) entry which is preliminary data.</text>
</comment>
<dbReference type="Proteomes" id="UP001529180">
    <property type="component" value="Unassembled WGS sequence"/>
</dbReference>
<proteinExistence type="predicted"/>
<protein>
    <submittedName>
        <fullName evidence="1">Uncharacterized protein</fullName>
    </submittedName>
</protein>
<keyword evidence="2" id="KW-1185">Reference proteome</keyword>
<organism evidence="1 2">
    <name type="scientific">Thalassospira aquimaris</name>
    <dbReference type="NCBI Taxonomy" id="3037796"/>
    <lineage>
        <taxon>Bacteria</taxon>
        <taxon>Pseudomonadati</taxon>
        <taxon>Pseudomonadota</taxon>
        <taxon>Alphaproteobacteria</taxon>
        <taxon>Rhodospirillales</taxon>
        <taxon>Thalassospiraceae</taxon>
        <taxon>Thalassospira</taxon>
    </lineage>
</organism>
<dbReference type="EMBL" id="JARSBO010000003">
    <property type="protein sequence ID" value="MDG4718892.1"/>
    <property type="molecule type" value="Genomic_DNA"/>
</dbReference>
<reference evidence="1 2" key="1">
    <citation type="submission" date="2023-03" db="EMBL/GenBank/DDBJ databases">
        <title>Strain FZY0004 represents a novel species in the genus Thalassospira isolated from seawater.</title>
        <authorList>
            <person name="Fu Z.-Y."/>
        </authorList>
    </citation>
    <scope>NUCLEOTIDE SEQUENCE [LARGE SCALE GENOMIC DNA]</scope>
    <source>
        <strain evidence="1 2">FZY0004</strain>
    </source>
</reference>
<gene>
    <name evidence="1" type="ORF">P7680_07765</name>
</gene>
<dbReference type="RefSeq" id="WP_258547783.1">
    <property type="nucleotide sequence ID" value="NZ_JARSBO010000003.1"/>
</dbReference>
<accession>A0ABT6GAH9</accession>
<evidence type="ECO:0000313" key="1">
    <source>
        <dbReference type="EMBL" id="MDG4718892.1"/>
    </source>
</evidence>
<evidence type="ECO:0000313" key="2">
    <source>
        <dbReference type="Proteomes" id="UP001529180"/>
    </source>
</evidence>
<name>A0ABT6GAH9_9PROT</name>